<evidence type="ECO:0000256" key="2">
    <source>
        <dbReference type="ARBA" id="ARBA00022679"/>
    </source>
</evidence>
<dbReference type="OrthoDB" id="9926at2"/>
<evidence type="ECO:0000259" key="5">
    <source>
        <dbReference type="Pfam" id="PF00591"/>
    </source>
</evidence>
<evidence type="ECO:0000256" key="4">
    <source>
        <dbReference type="ARBA" id="ARBA00023141"/>
    </source>
</evidence>
<dbReference type="InterPro" id="IPR000312">
    <property type="entry name" value="Glycosyl_Trfase_fam3"/>
</dbReference>
<dbReference type="PANTHER" id="PTHR43285">
    <property type="entry name" value="ANTHRANILATE PHOSPHORIBOSYLTRANSFERASE"/>
    <property type="match status" value="1"/>
</dbReference>
<keyword evidence="2 7" id="KW-0808">Transferase</keyword>
<dbReference type="EMBL" id="FNPI01000009">
    <property type="protein sequence ID" value="SDZ30651.1"/>
    <property type="molecule type" value="Genomic_DNA"/>
</dbReference>
<dbReference type="InterPro" id="IPR036320">
    <property type="entry name" value="Glycosyl_Trfase_fam3_N_dom_sf"/>
</dbReference>
<keyword evidence="8" id="KW-1185">Reference proteome</keyword>
<evidence type="ECO:0000259" key="6">
    <source>
        <dbReference type="Pfam" id="PF02885"/>
    </source>
</evidence>
<name>A0A1H3RZJ0_9BACI</name>
<accession>A0A1H3RZJ0</accession>
<proteinExistence type="predicted"/>
<dbReference type="InterPro" id="IPR035902">
    <property type="entry name" value="Nuc_phospho_transferase"/>
</dbReference>
<evidence type="ECO:0000313" key="7">
    <source>
        <dbReference type="EMBL" id="SDZ30651.1"/>
    </source>
</evidence>
<dbReference type="InterPro" id="IPR005940">
    <property type="entry name" value="Anthranilate_Pribosyl_Tfrase"/>
</dbReference>
<evidence type="ECO:0000313" key="8">
    <source>
        <dbReference type="Proteomes" id="UP000198935"/>
    </source>
</evidence>
<dbReference type="Proteomes" id="UP000198935">
    <property type="component" value="Unassembled WGS sequence"/>
</dbReference>
<dbReference type="InterPro" id="IPR017459">
    <property type="entry name" value="Glycosyl_Trfase_fam3_N_dom"/>
</dbReference>
<evidence type="ECO:0000256" key="1">
    <source>
        <dbReference type="ARBA" id="ARBA00022676"/>
    </source>
</evidence>
<organism evidence="7 8">
    <name type="scientific">Evansella caseinilytica</name>
    <dbReference type="NCBI Taxonomy" id="1503961"/>
    <lineage>
        <taxon>Bacteria</taxon>
        <taxon>Bacillati</taxon>
        <taxon>Bacillota</taxon>
        <taxon>Bacilli</taxon>
        <taxon>Bacillales</taxon>
        <taxon>Bacillaceae</taxon>
        <taxon>Evansella</taxon>
    </lineage>
</organism>
<keyword evidence="3" id="KW-0028">Amino-acid biosynthesis</keyword>
<dbReference type="SUPFAM" id="SSF47648">
    <property type="entry name" value="Nucleoside phosphorylase/phosphoribosyltransferase N-terminal domain"/>
    <property type="match status" value="1"/>
</dbReference>
<dbReference type="Pfam" id="PF02885">
    <property type="entry name" value="Glycos_trans_3N"/>
    <property type="match status" value="1"/>
</dbReference>
<feature type="domain" description="Glycosyl transferase family 3" evidence="5">
    <location>
        <begin position="90"/>
        <end position="329"/>
    </location>
</feature>
<dbReference type="SUPFAM" id="SSF52418">
    <property type="entry name" value="Nucleoside phosphorylase/phosphoribosyltransferase catalytic domain"/>
    <property type="match status" value="1"/>
</dbReference>
<sequence length="344" mass="38139">MRQWIKEVARGKKGAKDLTYEEAVKAAEAVSSGEATDAQVAAFLVAQRLKTESSDEVLAFLQSFQEKTAKLPLLPEIRQRCIDLAGPYTGRDTFAATIPAALLLAEAGIPVYLHSSDSLPPRNGTSLKAILSGLGIQTELSAEAVADSINTMNIGFGWTDKFCPPLAAIRHVREEIGVRTLFNTVEKLLNPGESYGIMVGVFHKTVIDVIAGLIRESGYEKGFVVQGGEGSEDLPVHRKSFLYEITKDDTQLFHVDPADYGLKHSKDAAKDKLTLQEQVTIIRAILEGEEPAELKYYRDQVLLNTGIRYYLFRMTASIEAGIELTDRQLREQQGARRLDNWRNR</sequence>
<dbReference type="Gene3D" id="3.40.1030.10">
    <property type="entry name" value="Nucleoside phosphorylase/phosphoribosyltransferase catalytic domain"/>
    <property type="match status" value="1"/>
</dbReference>
<gene>
    <name evidence="7" type="ORF">SAMN05421736_109125</name>
</gene>
<feature type="domain" description="Glycosyl transferase family 3 N-terminal" evidence="6">
    <location>
        <begin position="3"/>
        <end position="66"/>
    </location>
</feature>
<dbReference type="GO" id="GO:0005829">
    <property type="term" value="C:cytosol"/>
    <property type="evidence" value="ECO:0007669"/>
    <property type="project" value="TreeGrafter"/>
</dbReference>
<dbReference type="GO" id="GO:0000162">
    <property type="term" value="P:L-tryptophan biosynthetic process"/>
    <property type="evidence" value="ECO:0007669"/>
    <property type="project" value="UniProtKB-KW"/>
</dbReference>
<dbReference type="Pfam" id="PF00591">
    <property type="entry name" value="Glycos_transf_3"/>
    <property type="match status" value="1"/>
</dbReference>
<dbReference type="STRING" id="1503961.SAMN05421736_109125"/>
<keyword evidence="1 7" id="KW-0328">Glycosyltransferase</keyword>
<dbReference type="AlphaFoldDB" id="A0A1H3RZJ0"/>
<dbReference type="Gene3D" id="1.20.970.10">
    <property type="entry name" value="Transferase, Pyrimidine Nucleoside Phosphorylase, Chain C"/>
    <property type="match status" value="1"/>
</dbReference>
<evidence type="ECO:0000256" key="3">
    <source>
        <dbReference type="ARBA" id="ARBA00022822"/>
    </source>
</evidence>
<dbReference type="GO" id="GO:0004048">
    <property type="term" value="F:anthranilate phosphoribosyltransferase activity"/>
    <property type="evidence" value="ECO:0007669"/>
    <property type="project" value="InterPro"/>
</dbReference>
<keyword evidence="3" id="KW-0822">Tryptophan biosynthesis</keyword>
<keyword evidence="4" id="KW-0057">Aromatic amino acid biosynthesis</keyword>
<protein>
    <submittedName>
        <fullName evidence="7">Anthranilate phosphoribosyltransferase</fullName>
    </submittedName>
</protein>
<dbReference type="PANTHER" id="PTHR43285:SF2">
    <property type="entry name" value="ANTHRANILATE PHOSPHORIBOSYLTRANSFERASE"/>
    <property type="match status" value="1"/>
</dbReference>
<reference evidence="8" key="1">
    <citation type="submission" date="2016-10" db="EMBL/GenBank/DDBJ databases">
        <authorList>
            <person name="Varghese N."/>
            <person name="Submissions S."/>
        </authorList>
    </citation>
    <scope>NUCLEOTIDE SEQUENCE [LARGE SCALE GENOMIC DNA]</scope>
    <source>
        <strain evidence="8">SP</strain>
    </source>
</reference>